<evidence type="ECO:0000313" key="1">
    <source>
        <dbReference type="EMBL" id="KAI0067083.1"/>
    </source>
</evidence>
<comment type="caution">
    <text evidence="1">The sequence shown here is derived from an EMBL/GenBank/DDBJ whole genome shotgun (WGS) entry which is preliminary data.</text>
</comment>
<organism evidence="1 2">
    <name type="scientific">Artomyces pyxidatus</name>
    <dbReference type="NCBI Taxonomy" id="48021"/>
    <lineage>
        <taxon>Eukaryota</taxon>
        <taxon>Fungi</taxon>
        <taxon>Dikarya</taxon>
        <taxon>Basidiomycota</taxon>
        <taxon>Agaricomycotina</taxon>
        <taxon>Agaricomycetes</taxon>
        <taxon>Russulales</taxon>
        <taxon>Auriscalpiaceae</taxon>
        <taxon>Artomyces</taxon>
    </lineage>
</organism>
<name>A0ACB8TF68_9AGAM</name>
<gene>
    <name evidence="1" type="ORF">BV25DRAFT_1820252</name>
</gene>
<dbReference type="Proteomes" id="UP000814140">
    <property type="component" value="Unassembled WGS sequence"/>
</dbReference>
<reference evidence="1" key="2">
    <citation type="journal article" date="2022" name="New Phytol.">
        <title>Evolutionary transition to the ectomycorrhizal habit in the genomes of a hyperdiverse lineage of mushroom-forming fungi.</title>
        <authorList>
            <person name="Looney B."/>
            <person name="Miyauchi S."/>
            <person name="Morin E."/>
            <person name="Drula E."/>
            <person name="Courty P.E."/>
            <person name="Kohler A."/>
            <person name="Kuo A."/>
            <person name="LaButti K."/>
            <person name="Pangilinan J."/>
            <person name="Lipzen A."/>
            <person name="Riley R."/>
            <person name="Andreopoulos W."/>
            <person name="He G."/>
            <person name="Johnson J."/>
            <person name="Nolan M."/>
            <person name="Tritt A."/>
            <person name="Barry K.W."/>
            <person name="Grigoriev I.V."/>
            <person name="Nagy L.G."/>
            <person name="Hibbett D."/>
            <person name="Henrissat B."/>
            <person name="Matheny P.B."/>
            <person name="Labbe J."/>
            <person name="Martin F.M."/>
        </authorList>
    </citation>
    <scope>NUCLEOTIDE SEQUENCE</scope>
    <source>
        <strain evidence="1">HHB10654</strain>
    </source>
</reference>
<sequence length="52" mass="5628">MRRNRPASGMESRIFTNMGEALGTPLAFLTSAAVVKGIIVSTFLSTLYHIIS</sequence>
<accession>A0ACB8TF68</accession>
<keyword evidence="2" id="KW-1185">Reference proteome</keyword>
<dbReference type="EMBL" id="MU277191">
    <property type="protein sequence ID" value="KAI0067083.1"/>
    <property type="molecule type" value="Genomic_DNA"/>
</dbReference>
<protein>
    <submittedName>
        <fullName evidence="1">Uncharacterized protein</fullName>
    </submittedName>
</protein>
<evidence type="ECO:0000313" key="2">
    <source>
        <dbReference type="Proteomes" id="UP000814140"/>
    </source>
</evidence>
<proteinExistence type="predicted"/>
<reference evidence="1" key="1">
    <citation type="submission" date="2021-03" db="EMBL/GenBank/DDBJ databases">
        <authorList>
            <consortium name="DOE Joint Genome Institute"/>
            <person name="Ahrendt S."/>
            <person name="Looney B.P."/>
            <person name="Miyauchi S."/>
            <person name="Morin E."/>
            <person name="Drula E."/>
            <person name="Courty P.E."/>
            <person name="Chicoki N."/>
            <person name="Fauchery L."/>
            <person name="Kohler A."/>
            <person name="Kuo A."/>
            <person name="Labutti K."/>
            <person name="Pangilinan J."/>
            <person name="Lipzen A."/>
            <person name="Riley R."/>
            <person name="Andreopoulos W."/>
            <person name="He G."/>
            <person name="Johnson J."/>
            <person name="Barry K.W."/>
            <person name="Grigoriev I.V."/>
            <person name="Nagy L."/>
            <person name="Hibbett D."/>
            <person name="Henrissat B."/>
            <person name="Matheny P.B."/>
            <person name="Labbe J."/>
            <person name="Martin F."/>
        </authorList>
    </citation>
    <scope>NUCLEOTIDE SEQUENCE</scope>
    <source>
        <strain evidence="1">HHB10654</strain>
    </source>
</reference>